<dbReference type="Proteomes" id="UP000607653">
    <property type="component" value="Unassembled WGS sequence"/>
</dbReference>
<accession>A0A822XFF3</accession>
<organism evidence="2 3">
    <name type="scientific">Nelumbo nucifera</name>
    <name type="common">Sacred lotus</name>
    <dbReference type="NCBI Taxonomy" id="4432"/>
    <lineage>
        <taxon>Eukaryota</taxon>
        <taxon>Viridiplantae</taxon>
        <taxon>Streptophyta</taxon>
        <taxon>Embryophyta</taxon>
        <taxon>Tracheophyta</taxon>
        <taxon>Spermatophyta</taxon>
        <taxon>Magnoliopsida</taxon>
        <taxon>Proteales</taxon>
        <taxon>Nelumbonaceae</taxon>
        <taxon>Nelumbo</taxon>
    </lineage>
</organism>
<evidence type="ECO:0000313" key="3">
    <source>
        <dbReference type="Proteomes" id="UP000607653"/>
    </source>
</evidence>
<dbReference type="AlphaFoldDB" id="A0A822XFF3"/>
<keyword evidence="3" id="KW-1185">Reference proteome</keyword>
<evidence type="ECO:0000256" key="1">
    <source>
        <dbReference type="SAM" id="MobiDB-lite"/>
    </source>
</evidence>
<sequence length="85" mass="9591">MEMYDEMQVVLSNDQPAGDYATTGPKIQDDMDLGDDDYEGFDIQVLNAVFGYLVENEKEARMFVARGEDPMSPDGIHNLNKVAWI</sequence>
<protein>
    <submittedName>
        <fullName evidence="2">Uncharacterized protein</fullName>
    </submittedName>
</protein>
<evidence type="ECO:0000313" key="2">
    <source>
        <dbReference type="EMBL" id="DAD17746.1"/>
    </source>
</evidence>
<gene>
    <name evidence="2" type="ORF">HUJ06_019209</name>
</gene>
<proteinExistence type="predicted"/>
<name>A0A822XFF3_NELNU</name>
<feature type="region of interest" description="Disordered" evidence="1">
    <location>
        <begin position="14"/>
        <end position="33"/>
    </location>
</feature>
<reference evidence="2 3" key="1">
    <citation type="journal article" date="2020" name="Mol. Biol. Evol.">
        <title>Distinct Expression and Methylation Patterns for Genes with Different Fates following a Single Whole-Genome Duplication in Flowering Plants.</title>
        <authorList>
            <person name="Shi T."/>
            <person name="Rahmani R.S."/>
            <person name="Gugger P.F."/>
            <person name="Wang M."/>
            <person name="Li H."/>
            <person name="Zhang Y."/>
            <person name="Li Z."/>
            <person name="Wang Q."/>
            <person name="Van de Peer Y."/>
            <person name="Marchal K."/>
            <person name="Chen J."/>
        </authorList>
    </citation>
    <scope>NUCLEOTIDE SEQUENCE [LARGE SCALE GENOMIC DNA]</scope>
    <source>
        <tissue evidence="2">Leaf</tissue>
    </source>
</reference>
<comment type="caution">
    <text evidence="2">The sequence shown here is derived from an EMBL/GenBank/DDBJ whole genome shotgun (WGS) entry which is preliminary data.</text>
</comment>
<dbReference type="EMBL" id="DUZY01000001">
    <property type="protein sequence ID" value="DAD17746.1"/>
    <property type="molecule type" value="Genomic_DNA"/>
</dbReference>